<name>E5XNE2_SEGRC</name>
<evidence type="ECO:0000256" key="1">
    <source>
        <dbReference type="SAM" id="MobiDB-lite"/>
    </source>
</evidence>
<sequence length="481" mass="52590">MNGSGWMSKPAQAARRSGAGRTGEDYGACVITPSRLQPRDDWGVRADRLLGVPSVLTMGWYFEAAIDPPALFGMYDRLMRGPLNRVVERARIPGARDRWAQSPSAGAMFYSAEPIKPERVFDWFEEQWGAPLDLRRGPVWRLTATAVEDGHTVVLLLVHHAVADGHGAGNAWAAAAEGKVVCELADDGGLVADLADSLRQWRAASVGAGKLVRSRWRQKAEGSPASPADDRQVTTAGDLDHEPAPSPTFLPRRAYLEFAPDEFRQAAAERGGTVNSLLMGIGARLLVASGVIPDGRTVEVSQRVSERAEGDYRGNVTSGASLLVDAGPSLYEDLRPIRAASKEALQNRVTGEHNFAELDSPLIQALPDCLFARRFGVRPKNPSRALCTTSNIGRLADVVMMLDGKRARSFYPSFVLPKQDEAELWRRYSSAVQVMLTDTGKEMTLMVEGRNPERHAVGHEEFVASLVEECRRWGLTPLRAL</sequence>
<reference evidence="2 3" key="1">
    <citation type="journal article" date="2011" name="Stand. Genomic Sci.">
        <title>High quality draft genome sequence of Segniliparus rugosus CDC 945(T)= (ATCC BAA-974(T)).</title>
        <authorList>
            <person name="Earl A.M."/>
            <person name="Desjardins C.A."/>
            <person name="Fitzgerald M.G."/>
            <person name="Arachchi H.M."/>
            <person name="Zeng Q."/>
            <person name="Mehta T."/>
            <person name="Griggs A."/>
            <person name="Birren B.W."/>
            <person name="Toney N.C."/>
            <person name="Carr J."/>
            <person name="Posey J."/>
            <person name="Butler W.R."/>
        </authorList>
    </citation>
    <scope>NUCLEOTIDE SEQUENCE [LARGE SCALE GENOMIC DNA]</scope>
    <source>
        <strain evidence="3">ATCC BAA-974 / DSM 45345 / CCUG 50838 / CIP 108380 / JCM 13579 / CDC 945</strain>
    </source>
</reference>
<feature type="region of interest" description="Disordered" evidence="1">
    <location>
        <begin position="1"/>
        <end position="23"/>
    </location>
</feature>
<evidence type="ECO:0000313" key="3">
    <source>
        <dbReference type="Proteomes" id="UP000004816"/>
    </source>
</evidence>
<dbReference type="SUPFAM" id="SSF52777">
    <property type="entry name" value="CoA-dependent acyltransferases"/>
    <property type="match status" value="1"/>
</dbReference>
<gene>
    <name evidence="2" type="ORF">HMPREF9336_01068</name>
</gene>
<protein>
    <recommendedName>
        <fullName evidence="4">Condensation domain-containing protein</fullName>
    </recommendedName>
</protein>
<dbReference type="InterPro" id="IPR023213">
    <property type="entry name" value="CAT-like_dom_sf"/>
</dbReference>
<feature type="region of interest" description="Disordered" evidence="1">
    <location>
        <begin position="215"/>
        <end position="246"/>
    </location>
</feature>
<dbReference type="HOGENOM" id="CLU_048540_0_0_11"/>
<accession>E5XNE2</accession>
<feature type="compositionally biased region" description="Basic and acidic residues" evidence="1">
    <location>
        <begin position="228"/>
        <end position="243"/>
    </location>
</feature>
<dbReference type="Gene3D" id="3.30.559.10">
    <property type="entry name" value="Chloramphenicol acetyltransferase-like domain"/>
    <property type="match status" value="1"/>
</dbReference>
<organism evidence="2 3">
    <name type="scientific">Segniliparus rugosus (strain ATCC BAA-974 / DSM 45345 / CCUG 50838 / CIP 108380 / JCM 13579 / CDC 945)</name>
    <dbReference type="NCBI Taxonomy" id="679197"/>
    <lineage>
        <taxon>Bacteria</taxon>
        <taxon>Bacillati</taxon>
        <taxon>Actinomycetota</taxon>
        <taxon>Actinomycetes</taxon>
        <taxon>Mycobacteriales</taxon>
        <taxon>Segniliparaceae</taxon>
        <taxon>Segniliparus</taxon>
    </lineage>
</organism>
<comment type="caution">
    <text evidence="2">The sequence shown here is derived from an EMBL/GenBank/DDBJ whole genome shotgun (WGS) entry which is preliminary data.</text>
</comment>
<dbReference type="Proteomes" id="UP000004816">
    <property type="component" value="Unassembled WGS sequence"/>
</dbReference>
<dbReference type="eggNOG" id="COG1020">
    <property type="taxonomic scope" value="Bacteria"/>
</dbReference>
<evidence type="ECO:0000313" key="2">
    <source>
        <dbReference type="EMBL" id="EFV14151.1"/>
    </source>
</evidence>
<dbReference type="STRING" id="679197.HMPREF9336_01068"/>
<dbReference type="AlphaFoldDB" id="E5XNE2"/>
<keyword evidence="3" id="KW-1185">Reference proteome</keyword>
<dbReference type="EMBL" id="ACZI02000003">
    <property type="protein sequence ID" value="EFV14151.1"/>
    <property type="molecule type" value="Genomic_DNA"/>
</dbReference>
<evidence type="ECO:0008006" key="4">
    <source>
        <dbReference type="Google" id="ProtNLM"/>
    </source>
</evidence>
<proteinExistence type="predicted"/>